<comment type="caution">
    <text evidence="1">The sequence shown here is derived from an EMBL/GenBank/DDBJ whole genome shotgun (WGS) entry which is preliminary data.</text>
</comment>
<organism evidence="1 2">
    <name type="scientific">Acropora cervicornis</name>
    <name type="common">Staghorn coral</name>
    <dbReference type="NCBI Taxonomy" id="6130"/>
    <lineage>
        <taxon>Eukaryota</taxon>
        <taxon>Metazoa</taxon>
        <taxon>Cnidaria</taxon>
        <taxon>Anthozoa</taxon>
        <taxon>Hexacorallia</taxon>
        <taxon>Scleractinia</taxon>
        <taxon>Astrocoeniina</taxon>
        <taxon>Acroporidae</taxon>
        <taxon>Acropora</taxon>
    </lineage>
</organism>
<accession>A0AAD9VDF3</accession>
<reference evidence="1" key="2">
    <citation type="journal article" date="2023" name="Science">
        <title>Genomic signatures of disease resistance in endangered staghorn corals.</title>
        <authorList>
            <person name="Vollmer S.V."/>
            <person name="Selwyn J.D."/>
            <person name="Despard B.A."/>
            <person name="Roesel C.L."/>
        </authorList>
    </citation>
    <scope>NUCLEOTIDE SEQUENCE</scope>
    <source>
        <strain evidence="1">K2</strain>
    </source>
</reference>
<dbReference type="Proteomes" id="UP001249851">
    <property type="component" value="Unassembled WGS sequence"/>
</dbReference>
<sequence length="91" mass="9778">MGLELSLKELSALERRGLGNGFKFLKSSIKIPAPEIVAAAEKGSSRLLLDQKGMSTQKIYCCSPRHPGSGKKQVDGKFSKYALLLIGGVDL</sequence>
<protein>
    <submittedName>
        <fullName evidence="1">Uncharacterized protein</fullName>
    </submittedName>
</protein>
<proteinExistence type="predicted"/>
<dbReference type="EMBL" id="JARQWQ010000009">
    <property type="protein sequence ID" value="KAK2569855.1"/>
    <property type="molecule type" value="Genomic_DNA"/>
</dbReference>
<evidence type="ECO:0000313" key="1">
    <source>
        <dbReference type="EMBL" id="KAK2569855.1"/>
    </source>
</evidence>
<name>A0AAD9VDF3_ACRCE</name>
<reference evidence="1" key="1">
    <citation type="journal article" date="2023" name="G3 (Bethesda)">
        <title>Whole genome assembly and annotation of the endangered Caribbean coral Acropora cervicornis.</title>
        <authorList>
            <person name="Selwyn J.D."/>
            <person name="Vollmer S.V."/>
        </authorList>
    </citation>
    <scope>NUCLEOTIDE SEQUENCE</scope>
    <source>
        <strain evidence="1">K2</strain>
    </source>
</reference>
<dbReference type="AlphaFoldDB" id="A0AAD9VDF3"/>
<gene>
    <name evidence="1" type="ORF">P5673_005708</name>
</gene>
<evidence type="ECO:0000313" key="2">
    <source>
        <dbReference type="Proteomes" id="UP001249851"/>
    </source>
</evidence>
<keyword evidence="2" id="KW-1185">Reference proteome</keyword>